<keyword evidence="2" id="KW-1185">Reference proteome</keyword>
<dbReference type="OrthoDB" id="20837at2"/>
<dbReference type="Proteomes" id="UP000275069">
    <property type="component" value="Chromosome"/>
</dbReference>
<dbReference type="GO" id="GO:0016491">
    <property type="term" value="F:oxidoreductase activity"/>
    <property type="evidence" value="ECO:0007669"/>
    <property type="project" value="TreeGrafter"/>
</dbReference>
<dbReference type="Gene3D" id="3.90.660.20">
    <property type="entry name" value="Protoporphyrinogen oxidase, mitochondrial, domain 2"/>
    <property type="match status" value="1"/>
</dbReference>
<accession>A0A387BJY2</accession>
<dbReference type="RefSeq" id="WP_120788008.1">
    <property type="nucleotide sequence ID" value="NZ_CP032624.1"/>
</dbReference>
<protein>
    <submittedName>
        <fullName evidence="1">FAD-dependent oxidoreductase</fullName>
    </submittedName>
</protein>
<dbReference type="InterPro" id="IPR050464">
    <property type="entry name" value="Zeta_carotene_desat/Oxidored"/>
</dbReference>
<sequence length="437" mass="47875">MTSRPTRRLAVIGAGMGGVSTAYFCDSGWAVDLFEARPAPGGNATTVLVPDGGGEVAVDIGAESFNPRTHPLYWSLLREIGAADAAADVLVTMPGTLSVFDARTRAPRFVSSHALRTPHYAIGLLRFARAARRFIAEDPSPDVTVGEWIDGLSLGASFTRDVLLPWLASLTCYRVEAVRRQSLLAFLLLFVRIFPDSILDRPKTYCSRIGLGGILQLLLDRCENVSLHVDAPVSRLEKIDGGWFVETPDGRHGPYEKVMVNAPPHASREFLRGVPEALLETLGRHEYYPARLIIHTDPIYMPRETRDWCSHNAAIDGDTCEATIWLGAFRTNPSTGEPVKLFKSWATQRPVESSEILAEKTFLHPLLSPATLHATRELEAWQGYEGLHFAGHYTTVTDLQETALRSGVAVAAALNPGDARLRSLPAAPNLFPHRIAP</sequence>
<dbReference type="InterPro" id="IPR036188">
    <property type="entry name" value="FAD/NAD-bd_sf"/>
</dbReference>
<proteinExistence type="predicted"/>
<dbReference type="AlphaFoldDB" id="A0A387BJY2"/>
<dbReference type="PANTHER" id="PTHR42923">
    <property type="entry name" value="PROTOPORPHYRINOGEN OXIDASE"/>
    <property type="match status" value="1"/>
</dbReference>
<gene>
    <name evidence="1" type="ORF">D7I44_02320</name>
</gene>
<evidence type="ECO:0000313" key="1">
    <source>
        <dbReference type="EMBL" id="AYG02474.1"/>
    </source>
</evidence>
<organism evidence="1 2">
    <name type="scientific">Gryllotalpicola protaetiae</name>
    <dbReference type="NCBI Taxonomy" id="2419771"/>
    <lineage>
        <taxon>Bacteria</taxon>
        <taxon>Bacillati</taxon>
        <taxon>Actinomycetota</taxon>
        <taxon>Actinomycetes</taxon>
        <taxon>Micrococcales</taxon>
        <taxon>Microbacteriaceae</taxon>
        <taxon>Gryllotalpicola</taxon>
    </lineage>
</organism>
<dbReference type="EMBL" id="CP032624">
    <property type="protein sequence ID" value="AYG02474.1"/>
    <property type="molecule type" value="Genomic_DNA"/>
</dbReference>
<dbReference type="SUPFAM" id="SSF51905">
    <property type="entry name" value="FAD/NAD(P)-binding domain"/>
    <property type="match status" value="1"/>
</dbReference>
<name>A0A387BJY2_9MICO</name>
<dbReference type="Pfam" id="PF13450">
    <property type="entry name" value="NAD_binding_8"/>
    <property type="match status" value="1"/>
</dbReference>
<reference evidence="1 2" key="1">
    <citation type="submission" date="2018-09" db="EMBL/GenBank/DDBJ databases">
        <title>Genome sequencing of strain 2DFW10M-5.</title>
        <authorList>
            <person name="Heo J."/>
            <person name="Kim S.-J."/>
            <person name="Kwon S.-W."/>
        </authorList>
    </citation>
    <scope>NUCLEOTIDE SEQUENCE [LARGE SCALE GENOMIC DNA]</scope>
    <source>
        <strain evidence="1 2">2DFW10M-5</strain>
    </source>
</reference>
<dbReference type="Gene3D" id="3.50.50.60">
    <property type="entry name" value="FAD/NAD(P)-binding domain"/>
    <property type="match status" value="1"/>
</dbReference>
<evidence type="ECO:0000313" key="2">
    <source>
        <dbReference type="Proteomes" id="UP000275069"/>
    </source>
</evidence>
<dbReference type="Gene3D" id="1.10.3110.10">
    <property type="entry name" value="protoporphyrinogen ix oxidase, domain 3"/>
    <property type="match status" value="1"/>
</dbReference>
<dbReference type="KEGG" id="gry:D7I44_02320"/>